<evidence type="ECO:0000313" key="2">
    <source>
        <dbReference type="EMBL" id="CDS82662.1"/>
    </source>
</evidence>
<dbReference type="Proteomes" id="UP000346772">
    <property type="component" value="Unassembled WGS sequence"/>
</dbReference>
<dbReference type="Proteomes" id="UP000411588">
    <property type="component" value="Unassembled WGS sequence"/>
</dbReference>
<proteinExistence type="predicted"/>
<dbReference type="EMBL" id="FUPS01000009">
    <property type="protein sequence ID" value="SJS66137.1"/>
    <property type="molecule type" value="Genomic_DNA"/>
</dbReference>
<reference evidence="5" key="3">
    <citation type="journal article" date="2018" name="Genome Biol.">
        <title>SKESA: strategic k-mer extension for scrupulous assemblies.</title>
        <authorList>
            <person name="Souvorov A."/>
            <person name="Agarwala R."/>
            <person name="Lipman D.J."/>
        </authorList>
    </citation>
    <scope>NUCLEOTIDE SEQUENCE</scope>
    <source>
        <strain evidence="6">Clostridioides</strain>
        <strain evidence="5">HN1000</strain>
    </source>
</reference>
<organism evidence="3">
    <name type="scientific">Clostridioides difficile</name>
    <name type="common">Peptoclostridium difficile</name>
    <dbReference type="NCBI Taxonomy" id="1496"/>
    <lineage>
        <taxon>Bacteria</taxon>
        <taxon>Bacillati</taxon>
        <taxon>Bacillota</taxon>
        <taxon>Clostridia</taxon>
        <taxon>Peptostreptococcales</taxon>
        <taxon>Peptostreptococcaceae</taxon>
        <taxon>Clostridioides</taxon>
    </lineage>
</organism>
<dbReference type="AlphaFoldDB" id="A0A031WGB5"/>
<dbReference type="EMBL" id="CAADAT010000009">
    <property type="protein sequence ID" value="VFD54400.1"/>
    <property type="molecule type" value="Genomic_DNA"/>
</dbReference>
<dbReference type="KEGG" id="pdf:CD630DERM_00070"/>
<evidence type="ECO:0000313" key="6">
    <source>
        <dbReference type="EMBL" id="HBH2620589.1"/>
    </source>
</evidence>
<evidence type="ECO:0000313" key="11">
    <source>
        <dbReference type="Proteomes" id="UP000189137"/>
    </source>
</evidence>
<evidence type="ECO:0000256" key="1">
    <source>
        <dbReference type="SAM" id="Phobius"/>
    </source>
</evidence>
<evidence type="ECO:0000313" key="5">
    <source>
        <dbReference type="EMBL" id="HBH1541130.1"/>
    </source>
</evidence>
<dbReference type="Pfam" id="PF12732">
    <property type="entry name" value="YtxH"/>
    <property type="match status" value="1"/>
</dbReference>
<dbReference type="EMBL" id="DAEPXK010000004">
    <property type="protein sequence ID" value="HBH1541130.1"/>
    <property type="molecule type" value="Genomic_DNA"/>
</dbReference>
<gene>
    <name evidence="4" type="ORF">BN1095_10007</name>
    <name evidence="3" type="ORF">BN1096_10007</name>
    <name evidence="2" type="ORF">BN1097_10007</name>
    <name evidence="5" type="ORF">KRM00_000587</name>
    <name evidence="6" type="ORF">KRQ00_002359</name>
    <name evidence="10" type="ORF">SAMEA1402366_03217</name>
    <name evidence="8" type="ORF">SAMEA1402399_02924</name>
    <name evidence="9" type="ORF">SAMEA1710456_01889</name>
    <name evidence="7" type="ORF">SAMEA3375112_02594</name>
</gene>
<keyword evidence="1" id="KW-0472">Membrane</keyword>
<dbReference type="Proteomes" id="UP000189137">
    <property type="component" value="Unassembled WGS sequence"/>
</dbReference>
<evidence type="ECO:0000313" key="13">
    <source>
        <dbReference type="Proteomes" id="UP000372533"/>
    </source>
</evidence>
<dbReference type="Proteomes" id="UP000878956">
    <property type="component" value="Unassembled WGS sequence"/>
</dbReference>
<dbReference type="EMBL" id="LK932442">
    <property type="protein sequence ID" value="CDS82706.1"/>
    <property type="molecule type" value="Genomic_DNA"/>
</dbReference>
<dbReference type="GeneID" id="66352445"/>
<dbReference type="PATRIC" id="fig|1496.1371.peg.1401"/>
<evidence type="ECO:0000313" key="8">
    <source>
        <dbReference type="EMBL" id="VFD34033.1"/>
    </source>
</evidence>
<evidence type="ECO:0000313" key="3">
    <source>
        <dbReference type="EMBL" id="CDS82706.1"/>
    </source>
</evidence>
<dbReference type="EMBL" id="DAEQIJ010000010">
    <property type="protein sequence ID" value="HBH2620589.1"/>
    <property type="molecule type" value="Genomic_DNA"/>
</dbReference>
<dbReference type="Proteomes" id="UP000372533">
    <property type="component" value="Unassembled WGS sequence"/>
</dbReference>
<dbReference type="EMBL" id="CAADAN010000011">
    <property type="protein sequence ID" value="VFD34033.1"/>
    <property type="molecule type" value="Genomic_DNA"/>
</dbReference>
<name>A0A031WGB5_CLODI</name>
<sequence>MCNKRSCKKGGFLLLGAILGFIFGMFFAPKKGSELRKETKEKFNDVKENPKEVLHETFNDVKERIINLVDDDNNEEDIKISEEDIVISKSFDDEGDVN</sequence>
<dbReference type="InterPro" id="IPR024623">
    <property type="entry name" value="YtxH"/>
</dbReference>
<feature type="transmembrane region" description="Helical" evidence="1">
    <location>
        <begin position="12"/>
        <end position="29"/>
    </location>
</feature>
<dbReference type="Proteomes" id="UP000879542">
    <property type="component" value="Unassembled WGS sequence"/>
</dbReference>
<evidence type="ECO:0000313" key="7">
    <source>
        <dbReference type="EMBL" id="SJS66137.1"/>
    </source>
</evidence>
<evidence type="ECO:0000313" key="9">
    <source>
        <dbReference type="EMBL" id="VFD54400.1"/>
    </source>
</evidence>
<keyword evidence="1" id="KW-1133">Transmembrane helix</keyword>
<dbReference type="RefSeq" id="WP_003420471.1">
    <property type="nucleotide sequence ID" value="NZ_AP025558.1"/>
</dbReference>
<reference evidence="5" key="4">
    <citation type="submission" date="2021-06" db="EMBL/GenBank/DDBJ databases">
        <authorList>
            <consortium name="NCBI Pathogen Detection Project"/>
        </authorList>
    </citation>
    <scope>NUCLEOTIDE SEQUENCE</scope>
    <source>
        <strain evidence="6">Clostridioides</strain>
        <strain evidence="5">HN1000</strain>
    </source>
</reference>
<keyword evidence="1" id="KW-0812">Transmembrane</keyword>
<evidence type="ECO:0000313" key="12">
    <source>
        <dbReference type="Proteomes" id="UP000346772"/>
    </source>
</evidence>
<evidence type="ECO:0000313" key="4">
    <source>
        <dbReference type="EMBL" id="CDS92530.1"/>
    </source>
</evidence>
<reference evidence="7 11" key="2">
    <citation type="submission" date="2017-02" db="EMBL/GenBank/DDBJ databases">
        <authorList>
            <consortium name="Pathogen Informatics"/>
        </authorList>
    </citation>
    <scope>NUCLEOTIDE SEQUENCE [LARGE SCALE GENOMIC DNA]</scope>
    <source>
        <strain evidence="9 12">078GUE027</strain>
        <strain evidence="14">clo34</strain>
        <strain evidence="8">Clo34</strain>
        <strain evidence="10">Tl291</strain>
        <strain evidence="13">tl291</strain>
        <strain evidence="7 11">VRECD0157</strain>
    </source>
</reference>
<dbReference type="EMBL" id="CAAJVP010000020">
    <property type="protein sequence ID" value="VHY18125.1"/>
    <property type="molecule type" value="Genomic_DNA"/>
</dbReference>
<evidence type="ECO:0000313" key="14">
    <source>
        <dbReference type="Proteomes" id="UP000411588"/>
    </source>
</evidence>
<reference evidence="3" key="1">
    <citation type="submission" date="2014-07" db="EMBL/GenBank/DDBJ databases">
        <authorList>
            <person name="Monot Marc"/>
        </authorList>
    </citation>
    <scope>NUCLEOTIDE SEQUENCE</scope>
    <source>
        <strain evidence="4">7032989</strain>
        <strain evidence="2">7032994</strain>
    </source>
</reference>
<protein>
    <submittedName>
        <fullName evidence="7">Gas vesicle protein</fullName>
    </submittedName>
    <submittedName>
        <fullName evidence="5">YtxH domain-containing protein</fullName>
    </submittedName>
</protein>
<dbReference type="EMBL" id="LK932738">
    <property type="protein sequence ID" value="CDS92530.1"/>
    <property type="molecule type" value="Genomic_DNA"/>
</dbReference>
<evidence type="ECO:0000313" key="10">
    <source>
        <dbReference type="EMBL" id="VHY18125.1"/>
    </source>
</evidence>
<dbReference type="EMBL" id="LK932302">
    <property type="protein sequence ID" value="CDS82662.1"/>
    <property type="molecule type" value="Genomic_DNA"/>
</dbReference>
<accession>A0A031WGB5</accession>